<dbReference type="AlphaFoldDB" id="A0A1T3NZR5"/>
<dbReference type="GO" id="GO:0008234">
    <property type="term" value="F:cysteine-type peptidase activity"/>
    <property type="evidence" value="ECO:0007669"/>
    <property type="project" value="UniProtKB-KW"/>
</dbReference>
<dbReference type="STRING" id="159449.B4N89_15875"/>
<keyword evidence="4" id="KW-0788">Thiol protease</keyword>
<dbReference type="InterPro" id="IPR000064">
    <property type="entry name" value="NLP_P60_dom"/>
</dbReference>
<evidence type="ECO:0000256" key="1">
    <source>
        <dbReference type="ARBA" id="ARBA00007074"/>
    </source>
</evidence>
<accession>A0A1T3NZR5</accession>
<evidence type="ECO:0000259" key="5">
    <source>
        <dbReference type="PROSITE" id="PS51935"/>
    </source>
</evidence>
<gene>
    <name evidence="6" type="ORF">B4N89_15875</name>
</gene>
<keyword evidence="2" id="KW-0645">Protease</keyword>
<evidence type="ECO:0000313" key="6">
    <source>
        <dbReference type="EMBL" id="OPC82215.1"/>
    </source>
</evidence>
<comment type="similarity">
    <text evidence="1">Belongs to the peptidase C40 family.</text>
</comment>
<dbReference type="EMBL" id="MWQN01000001">
    <property type="protein sequence ID" value="OPC82215.1"/>
    <property type="molecule type" value="Genomic_DNA"/>
</dbReference>
<organism evidence="6 7">
    <name type="scientific">Embleya scabrispora</name>
    <dbReference type="NCBI Taxonomy" id="159449"/>
    <lineage>
        <taxon>Bacteria</taxon>
        <taxon>Bacillati</taxon>
        <taxon>Actinomycetota</taxon>
        <taxon>Actinomycetes</taxon>
        <taxon>Kitasatosporales</taxon>
        <taxon>Streptomycetaceae</taxon>
        <taxon>Embleya</taxon>
    </lineage>
</organism>
<dbReference type="OrthoDB" id="3475409at2"/>
<keyword evidence="3 6" id="KW-0378">Hydrolase</keyword>
<name>A0A1T3NZR5_9ACTN</name>
<feature type="domain" description="NlpC/P60" evidence="5">
    <location>
        <begin position="1"/>
        <end position="146"/>
    </location>
</feature>
<evidence type="ECO:0000256" key="3">
    <source>
        <dbReference type="ARBA" id="ARBA00022801"/>
    </source>
</evidence>
<dbReference type="RefSeq" id="WP_078976485.1">
    <property type="nucleotide sequence ID" value="NZ_MWQN01000001.1"/>
</dbReference>
<evidence type="ECO:0000313" key="7">
    <source>
        <dbReference type="Proteomes" id="UP000190037"/>
    </source>
</evidence>
<dbReference type="Gene3D" id="3.90.1720.10">
    <property type="entry name" value="endopeptidase domain like (from Nostoc punctiforme)"/>
    <property type="match status" value="1"/>
</dbReference>
<dbReference type="Proteomes" id="UP000190037">
    <property type="component" value="Unassembled WGS sequence"/>
</dbReference>
<reference evidence="6 7" key="1">
    <citation type="submission" date="2017-03" db="EMBL/GenBank/DDBJ databases">
        <title>Draft genome sequence of Streptomyces scabrisporus NF3, endophyte isolated from Amphipterygium adstringens.</title>
        <authorList>
            <person name="Vazquez M."/>
            <person name="Ceapa C.D."/>
            <person name="Rodriguez Luna D."/>
            <person name="Sanchez Esquivel S."/>
        </authorList>
    </citation>
    <scope>NUCLEOTIDE SEQUENCE [LARGE SCALE GENOMIC DNA]</scope>
    <source>
        <strain evidence="6 7">NF3</strain>
    </source>
</reference>
<comment type="caution">
    <text evidence="6">The sequence shown here is derived from an EMBL/GenBank/DDBJ whole genome shotgun (WGS) entry which is preliminary data.</text>
</comment>
<dbReference type="SUPFAM" id="SSF54001">
    <property type="entry name" value="Cysteine proteinases"/>
    <property type="match status" value="1"/>
</dbReference>
<evidence type="ECO:0000256" key="4">
    <source>
        <dbReference type="ARBA" id="ARBA00022807"/>
    </source>
</evidence>
<protein>
    <submittedName>
        <fullName evidence="6">Cell wall hydrolase</fullName>
    </submittedName>
</protein>
<dbReference type="PROSITE" id="PS51935">
    <property type="entry name" value="NLPC_P60"/>
    <property type="match status" value="1"/>
</dbReference>
<evidence type="ECO:0000256" key="2">
    <source>
        <dbReference type="ARBA" id="ARBA00022670"/>
    </source>
</evidence>
<sequence>MTDRSHEPSPAVLPPRFRAVPYVYARHPHAVAPGDLIAGANCQLYAYAFLAHHGLHAPALRSSELWADESTTTRVDEFAPLDLLLFDGGPRPDRAPGYGAHVGVYLGPDRVLHLCREVGRPAIWGFADFAARPQYARLLGAKRCRAAGDRPANPGA</sequence>
<dbReference type="InterPro" id="IPR038765">
    <property type="entry name" value="Papain-like_cys_pep_sf"/>
</dbReference>
<keyword evidence="7" id="KW-1185">Reference proteome</keyword>
<proteinExistence type="inferred from homology"/>
<dbReference type="GO" id="GO:0006508">
    <property type="term" value="P:proteolysis"/>
    <property type="evidence" value="ECO:0007669"/>
    <property type="project" value="UniProtKB-KW"/>
</dbReference>